<dbReference type="EMBL" id="ANNX02000020">
    <property type="protein sequence ID" value="KYC41562.1"/>
    <property type="molecule type" value="Genomic_DNA"/>
</dbReference>
<dbReference type="InterPro" id="IPR001296">
    <property type="entry name" value="Glyco_trans_1"/>
</dbReference>
<dbReference type="Proteomes" id="UP000076925">
    <property type="component" value="Unassembled WGS sequence"/>
</dbReference>
<accession>A0A139XA99</accession>
<name>A0A139XA99_9CYAN</name>
<dbReference type="RefSeq" id="WP_017746447.1">
    <property type="nucleotide sequence ID" value="NZ_KQ976354.1"/>
</dbReference>
<organism evidence="2 3">
    <name type="scientific">Scytonema hofmannii PCC 7110</name>
    <dbReference type="NCBI Taxonomy" id="128403"/>
    <lineage>
        <taxon>Bacteria</taxon>
        <taxon>Bacillati</taxon>
        <taxon>Cyanobacteriota</taxon>
        <taxon>Cyanophyceae</taxon>
        <taxon>Nostocales</taxon>
        <taxon>Scytonemataceae</taxon>
        <taxon>Scytonema</taxon>
    </lineage>
</organism>
<dbReference type="SUPFAM" id="SSF53756">
    <property type="entry name" value="UDP-Glycosyltransferase/glycogen phosphorylase"/>
    <property type="match status" value="1"/>
</dbReference>
<sequence length="411" mass="47352">MKAIALFDSCWDGHHPTYFRFFTRTLLELGYQVVAFCPEPKKLHEWVSSHCPNQIEQFYTFTAQEPEIPSTSLFDTSFYSISPLRRVITTLAYWKYAAEALQNASLKIGFTPDLVFFPWIDSYLSPLLTHHLVNKIFPYNWSGLYFRPLHLRVKQRLSFVRLGPLNPDAVLKSSYCRSIALLDEGVADKLQNKLNKKPVVVFPDFADQSPPDTNYSIIQQIREKAKGRKIIGSLGSQSKRKGILTLLKVAEQSIAEDWFFIFVGSLTEYAFLPEELMQIRHLAQSPPHNCFFHFQHIPDEAQFNALVKECDVLSVVYENFPYSSNMLAKAAIFKKMVIASENFCIGERVRKFRLGLTIAESNVRQYVEALRCLFNLKKANFHLIKPDFEGYCHLHSLEQVTLSFQKILAAI</sequence>
<dbReference type="OrthoDB" id="453393at2"/>
<gene>
    <name evidence="2" type="ORF">WA1_16045</name>
</gene>
<dbReference type="STRING" id="128403.WA1_16045"/>
<dbReference type="AlphaFoldDB" id="A0A139XA99"/>
<feature type="domain" description="Glycosyl transferase family 1" evidence="1">
    <location>
        <begin position="219"/>
        <end position="379"/>
    </location>
</feature>
<evidence type="ECO:0000313" key="3">
    <source>
        <dbReference type="Proteomes" id="UP000076925"/>
    </source>
</evidence>
<dbReference type="Pfam" id="PF00534">
    <property type="entry name" value="Glycos_transf_1"/>
    <property type="match status" value="1"/>
</dbReference>
<evidence type="ECO:0000259" key="1">
    <source>
        <dbReference type="Pfam" id="PF00534"/>
    </source>
</evidence>
<dbReference type="GO" id="GO:0016757">
    <property type="term" value="F:glycosyltransferase activity"/>
    <property type="evidence" value="ECO:0007669"/>
    <property type="project" value="InterPro"/>
</dbReference>
<reference evidence="2 3" key="1">
    <citation type="journal article" date="2013" name="Genome Biol. Evol.">
        <title>Genomes of Stigonematalean cyanobacteria (subsection V) and the evolution of oxygenic photosynthesis from prokaryotes to plastids.</title>
        <authorList>
            <person name="Dagan T."/>
            <person name="Roettger M."/>
            <person name="Stucken K."/>
            <person name="Landan G."/>
            <person name="Koch R."/>
            <person name="Major P."/>
            <person name="Gould S.B."/>
            <person name="Goremykin V.V."/>
            <person name="Rippka R."/>
            <person name="Tandeau de Marsac N."/>
            <person name="Gugger M."/>
            <person name="Lockhart P.J."/>
            <person name="Allen J.F."/>
            <person name="Brune I."/>
            <person name="Maus I."/>
            <person name="Puhler A."/>
            <person name="Martin W.F."/>
        </authorList>
    </citation>
    <scope>NUCLEOTIDE SEQUENCE [LARGE SCALE GENOMIC DNA]</scope>
    <source>
        <strain evidence="2 3">PCC 7110</strain>
    </source>
</reference>
<protein>
    <submittedName>
        <fullName evidence="2">Glycosyl transferase</fullName>
    </submittedName>
</protein>
<evidence type="ECO:0000313" key="2">
    <source>
        <dbReference type="EMBL" id="KYC41562.1"/>
    </source>
</evidence>
<comment type="caution">
    <text evidence="2">The sequence shown here is derived from an EMBL/GenBank/DDBJ whole genome shotgun (WGS) entry which is preliminary data.</text>
</comment>
<keyword evidence="2" id="KW-0808">Transferase</keyword>
<keyword evidence="3" id="KW-1185">Reference proteome</keyword>
<proteinExistence type="predicted"/>
<dbReference type="Gene3D" id="3.40.50.2000">
    <property type="entry name" value="Glycogen Phosphorylase B"/>
    <property type="match status" value="1"/>
</dbReference>